<feature type="domain" description="HTH CENPB-type" evidence="6">
    <location>
        <begin position="64"/>
        <end position="135"/>
    </location>
</feature>
<comment type="subcellular location">
    <subcellularLocation>
        <location evidence="1">Nucleus</location>
    </subcellularLocation>
</comment>
<proteinExistence type="predicted"/>
<evidence type="ECO:0000313" key="7">
    <source>
        <dbReference type="EMBL" id="CAH3996190.1"/>
    </source>
</evidence>
<dbReference type="InterPro" id="IPR004875">
    <property type="entry name" value="DDE_SF_endonuclease_dom"/>
</dbReference>
<dbReference type="Gene3D" id="1.10.10.60">
    <property type="entry name" value="Homeodomain-like"/>
    <property type="match status" value="2"/>
</dbReference>
<feature type="coiled-coil region" evidence="4">
    <location>
        <begin position="1010"/>
        <end position="1118"/>
    </location>
</feature>
<evidence type="ECO:0000256" key="1">
    <source>
        <dbReference type="ARBA" id="ARBA00004123"/>
    </source>
</evidence>
<dbReference type="InterPro" id="IPR007889">
    <property type="entry name" value="HTH_Psq"/>
</dbReference>
<evidence type="ECO:0000256" key="2">
    <source>
        <dbReference type="ARBA" id="ARBA00023125"/>
    </source>
</evidence>
<keyword evidence="3" id="KW-0539">Nucleus</keyword>
<evidence type="ECO:0000313" key="8">
    <source>
        <dbReference type="Proteomes" id="UP001152562"/>
    </source>
</evidence>
<keyword evidence="8" id="KW-1185">Reference proteome</keyword>
<dbReference type="PANTHER" id="PTHR19303">
    <property type="entry name" value="TRANSPOSON"/>
    <property type="match status" value="1"/>
</dbReference>
<dbReference type="EMBL" id="CALOZG010000003">
    <property type="protein sequence ID" value="CAH3996190.1"/>
    <property type="molecule type" value="Genomic_DNA"/>
</dbReference>
<gene>
    <name evidence="7" type="ORF">PIBRA_LOCUS2368</name>
</gene>
<evidence type="ECO:0000259" key="6">
    <source>
        <dbReference type="PROSITE" id="PS51253"/>
    </source>
</evidence>
<dbReference type="SUPFAM" id="SSF46689">
    <property type="entry name" value="Homeodomain-like"/>
    <property type="match status" value="2"/>
</dbReference>
<keyword evidence="4" id="KW-0175">Coiled coil</keyword>
<feature type="coiled-coil region" evidence="4">
    <location>
        <begin position="915"/>
        <end position="984"/>
    </location>
</feature>
<dbReference type="InterPro" id="IPR009057">
    <property type="entry name" value="Homeodomain-like_sf"/>
</dbReference>
<dbReference type="Pfam" id="PF03221">
    <property type="entry name" value="HTH_Tnp_Tc5"/>
    <property type="match status" value="1"/>
</dbReference>
<dbReference type="InterPro" id="IPR036397">
    <property type="entry name" value="RNaseH_sf"/>
</dbReference>
<accession>A0A9P0T8D8</accession>
<organism evidence="7 8">
    <name type="scientific">Pieris brassicae</name>
    <name type="common">White butterfly</name>
    <name type="synonym">Large white butterfly</name>
    <dbReference type="NCBI Taxonomy" id="7116"/>
    <lineage>
        <taxon>Eukaryota</taxon>
        <taxon>Metazoa</taxon>
        <taxon>Ecdysozoa</taxon>
        <taxon>Arthropoda</taxon>
        <taxon>Hexapoda</taxon>
        <taxon>Insecta</taxon>
        <taxon>Pterygota</taxon>
        <taxon>Neoptera</taxon>
        <taxon>Endopterygota</taxon>
        <taxon>Lepidoptera</taxon>
        <taxon>Glossata</taxon>
        <taxon>Ditrysia</taxon>
        <taxon>Papilionoidea</taxon>
        <taxon>Pieridae</taxon>
        <taxon>Pierinae</taxon>
        <taxon>Pieris</taxon>
    </lineage>
</organism>
<dbReference type="AlphaFoldDB" id="A0A9P0T8D8"/>
<dbReference type="GO" id="GO:0005634">
    <property type="term" value="C:nucleus"/>
    <property type="evidence" value="ECO:0007669"/>
    <property type="project" value="UniProtKB-SubCell"/>
</dbReference>
<name>A0A9P0T8D8_PIEBR</name>
<feature type="coiled-coil region" evidence="4">
    <location>
        <begin position="760"/>
        <end position="882"/>
    </location>
</feature>
<comment type="caution">
    <text evidence="7">The sequence shown here is derived from an EMBL/GenBank/DDBJ whole genome shotgun (WGS) entry which is preliminary data.</text>
</comment>
<evidence type="ECO:0000256" key="5">
    <source>
        <dbReference type="SAM" id="MobiDB-lite"/>
    </source>
</evidence>
<dbReference type="Gene3D" id="3.30.420.10">
    <property type="entry name" value="Ribonuclease H-like superfamily/Ribonuclease H"/>
    <property type="match status" value="1"/>
</dbReference>
<keyword evidence="2" id="KW-0238">DNA-binding</keyword>
<dbReference type="PANTHER" id="PTHR19303:SF73">
    <property type="entry name" value="PROTEIN PDC2"/>
    <property type="match status" value="1"/>
</dbReference>
<reference evidence="7" key="1">
    <citation type="submission" date="2022-05" db="EMBL/GenBank/DDBJ databases">
        <authorList>
            <person name="Okamura Y."/>
        </authorList>
    </citation>
    <scope>NUCLEOTIDE SEQUENCE</scope>
</reference>
<dbReference type="GO" id="GO:0003677">
    <property type="term" value="F:DNA binding"/>
    <property type="evidence" value="ECO:0007669"/>
    <property type="project" value="UniProtKB-KW"/>
</dbReference>
<dbReference type="Proteomes" id="UP001152562">
    <property type="component" value="Unassembled WGS sequence"/>
</dbReference>
<feature type="region of interest" description="Disordered" evidence="5">
    <location>
        <begin position="1214"/>
        <end position="1265"/>
    </location>
</feature>
<feature type="compositionally biased region" description="Basic and acidic residues" evidence="5">
    <location>
        <begin position="1237"/>
        <end position="1253"/>
    </location>
</feature>
<feature type="region of interest" description="Disordered" evidence="5">
    <location>
        <begin position="632"/>
        <end position="668"/>
    </location>
</feature>
<dbReference type="SMART" id="SM00674">
    <property type="entry name" value="CENPB"/>
    <property type="match status" value="1"/>
</dbReference>
<sequence>MTTIKRKALSLQEKIEILKVFDTKSQTTNQTQLAAELHLPVSTLRTILKNREGIKEKYRLGGVHRKKQKVGKFEKLEKVLVEWIHQARALKLPISGHIIFEKARKIAELLQITDFNASNGWIDRFKNRNGIVYRQISGESEKVAQQDVDTWMAILPELLQHYKPRDIFNADEFGLFFKLMPDKSYVFKGETCHGGIVSKERLTVLACANSDGSEKLPLLVIGKAKNPRCFKNVKSLPVTYDAQSRAWMTSIRFIDWLKAVDDHFQIKCRLIILFIDNCPAHPKSVKLKNIKLVYLPPNATSKLQPMNQGIIKVLKQGYRTRLIHRYLQEMEDPDSKRPFTVHDAILNIAAAWEAIKPETIQNCFKKAVFLKYAVMSETDDTDLLVKIPPKFFLVQSSDSENSLLESSRTVVHKPVSCTAHVLGRLVNQVHSLESRLENLELDSTTTLSINSLRRKTWDSDSFEKHSIDRKCFTFPRRRRRKVIKNGKPTKNSLTSLDTIDTGKDTNLRFEYKSFEQPNDTQSMDGDISSIVSTPNKKNDKLLLNEIDEFLTKVESYETPETRIKPEETISENVIGATSDYMTNKYDLKNNIDLSLNSERTVPPNILHKYIYLVKGNTNDLSAAKGKLQDEANHMEKHERSPTIRKLNFSDKDIQPTSTPKRSQSISYSEFKPSTTKIYDRASKVLEHYKSQNYSKEYQTSTEDGGVKKEDLKMPQLRPFDYENREQLKINLDSIDTDLLSLSELWGEKIEKGERLDNIKLEEERLKREHCEVMIQQLQRKMLEQQEKLAVAIKVDKAKDGAISKLRESWLKLTCSLDKAEERHRSALEKMMREVDNFKLVAEDAQKKTSHFESELYKALNFAHDYQEKCKQLSAEKKEMQECLEKRLASKDEVVKNKDREIDVFKENYEMVMRLNKQSTDCVKNLEEAVEKEKHEHELTKIRLNELNQKLRALEETKNLVEQERDVVKEKVNEERSRCNILERQLCDSQNQLSELLRKCDTLDNETKSLRKHLELQKTELKNHYQQQLEEAVLGKLQEFQRQLEMAERDMDSAAKSKEHGIVDSFNKQIARIEEQHRLEINVLEEKQREEIKLCRLQLAQAHEKIGLLESKLDNYRRKRGELASQLHGVMEAQWRQALRILTLPTHRGELDRTDAMCTPHPQEYVPPKIPPLTMPSEKLLRDDRLHGLSYSRDLNFEDLSDTELQHYVKMLLTKPPNFNTNEPSRDRQLNEPPTSDRANRSDLMEKIDRLDKKDRKHSNKPPWKS</sequence>
<feature type="compositionally biased region" description="Polar residues" evidence="5">
    <location>
        <begin position="654"/>
        <end position="668"/>
    </location>
</feature>
<dbReference type="Pfam" id="PF03184">
    <property type="entry name" value="DDE_1"/>
    <property type="match status" value="1"/>
</dbReference>
<feature type="compositionally biased region" description="Basic and acidic residues" evidence="5">
    <location>
        <begin position="632"/>
        <end position="653"/>
    </location>
</feature>
<protein>
    <recommendedName>
        <fullName evidence="6">HTH CENPB-type domain-containing protein</fullName>
    </recommendedName>
</protein>
<dbReference type="PROSITE" id="PS51253">
    <property type="entry name" value="HTH_CENPB"/>
    <property type="match status" value="1"/>
</dbReference>
<dbReference type="Pfam" id="PF04218">
    <property type="entry name" value="CENP-B_N"/>
    <property type="match status" value="1"/>
</dbReference>
<dbReference type="InterPro" id="IPR006600">
    <property type="entry name" value="HTH_CenpB_DNA-bd_dom"/>
</dbReference>
<evidence type="ECO:0000256" key="3">
    <source>
        <dbReference type="ARBA" id="ARBA00023242"/>
    </source>
</evidence>
<dbReference type="InterPro" id="IPR050863">
    <property type="entry name" value="CenT-Element_Derived"/>
</dbReference>
<evidence type="ECO:0000256" key="4">
    <source>
        <dbReference type="SAM" id="Coils"/>
    </source>
</evidence>